<feature type="transmembrane region" description="Helical" evidence="1">
    <location>
        <begin position="439"/>
        <end position="463"/>
    </location>
</feature>
<protein>
    <submittedName>
        <fullName evidence="3">15232_t:CDS:1</fullName>
    </submittedName>
</protein>
<reference evidence="3" key="1">
    <citation type="submission" date="2021-06" db="EMBL/GenBank/DDBJ databases">
        <authorList>
            <person name="Kallberg Y."/>
            <person name="Tangrot J."/>
            <person name="Rosling A."/>
        </authorList>
    </citation>
    <scope>NUCLEOTIDE SEQUENCE</scope>
    <source>
        <strain evidence="3">FL966</strain>
    </source>
</reference>
<dbReference type="GO" id="GO:0004568">
    <property type="term" value="F:chitinase activity"/>
    <property type="evidence" value="ECO:0007669"/>
    <property type="project" value="TreeGrafter"/>
</dbReference>
<keyword evidence="1" id="KW-1133">Transmembrane helix</keyword>
<gene>
    <name evidence="3" type="ORF">CPELLU_LOCUS573</name>
</gene>
<dbReference type="InterPro" id="IPR011583">
    <property type="entry name" value="Chitinase_II/V-like_cat"/>
</dbReference>
<dbReference type="PROSITE" id="PS51910">
    <property type="entry name" value="GH18_2"/>
    <property type="match status" value="1"/>
</dbReference>
<feature type="domain" description="GH18" evidence="2">
    <location>
        <begin position="78"/>
        <end position="432"/>
    </location>
</feature>
<keyword evidence="1" id="KW-0472">Membrane</keyword>
<dbReference type="GO" id="GO:0008061">
    <property type="term" value="F:chitin binding"/>
    <property type="evidence" value="ECO:0007669"/>
    <property type="project" value="InterPro"/>
</dbReference>
<dbReference type="SMART" id="SM00636">
    <property type="entry name" value="Glyco_18"/>
    <property type="match status" value="1"/>
</dbReference>
<dbReference type="CDD" id="cd12087">
    <property type="entry name" value="TM_EGFR-like"/>
    <property type="match status" value="1"/>
</dbReference>
<dbReference type="PANTHER" id="PTHR11177">
    <property type="entry name" value="CHITINASE"/>
    <property type="match status" value="1"/>
</dbReference>
<evidence type="ECO:0000256" key="1">
    <source>
        <dbReference type="SAM" id="Phobius"/>
    </source>
</evidence>
<evidence type="ECO:0000259" key="2">
    <source>
        <dbReference type="PROSITE" id="PS51910"/>
    </source>
</evidence>
<proteinExistence type="predicted"/>
<dbReference type="GO" id="GO:0005975">
    <property type="term" value="P:carbohydrate metabolic process"/>
    <property type="evidence" value="ECO:0007669"/>
    <property type="project" value="InterPro"/>
</dbReference>
<comment type="caution">
    <text evidence="3">The sequence shown here is derived from an EMBL/GenBank/DDBJ whole genome shotgun (WGS) entry which is preliminary data.</text>
</comment>
<name>A0A9N8VMC6_9GLOM</name>
<sequence length="494" mass="55449">MEQIDAFVIKTYDLIGQYFPSNGVKGKIEKVQEGIRKPECIRTKAKPDVNDLSRIALKLPNWQVLSQDSCHLSPTRPKVLVGYYPAYKLNLTLGVDFDISSSIDYLNYVAFGPNDLVNNGANLNIGGDPMVFFNSQSSKLYKLLSYKAKNSLNFKLILSILLPTDGNNLTKFFNKQPLDPIQGWYNPNSTQNTKFIGDLITVVNSFNFDGIDIDYPYKFPCSPSIGFVDSDFLNFINAISSRLGNKDLTITAGQYSIKGLNQNIVNFINIQGFHLNINNTYTSSGIDKISQMLNDWNFIDHSKLFLGVEFGGIVEIVTSNNIRSDIEKRNLQPVNDSNFQFPFANEPISDLCKYSSYAYLSWENLSEQPYLYRQQNSPSKYYVTFYEDYQSLSAKLDYIRINNLAGISIVDITKDSKDLQLTNFILRISGTSSKSQLNIGAIVGGVIGAIIFIGALAVGIVLYRRHKEETSISKYISDTTYSDTNHMSPNMSGA</sequence>
<dbReference type="Gene3D" id="3.20.20.80">
    <property type="entry name" value="Glycosidases"/>
    <property type="match status" value="1"/>
</dbReference>
<dbReference type="GO" id="GO:0005576">
    <property type="term" value="C:extracellular region"/>
    <property type="evidence" value="ECO:0007669"/>
    <property type="project" value="TreeGrafter"/>
</dbReference>
<dbReference type="AlphaFoldDB" id="A0A9N8VMC6"/>
<dbReference type="OrthoDB" id="2440130at2759"/>
<dbReference type="EMBL" id="CAJVQA010000164">
    <property type="protein sequence ID" value="CAG8459869.1"/>
    <property type="molecule type" value="Genomic_DNA"/>
</dbReference>
<dbReference type="InterPro" id="IPR001223">
    <property type="entry name" value="Glyco_hydro18_cat"/>
</dbReference>
<keyword evidence="1" id="KW-0812">Transmembrane</keyword>
<dbReference type="Pfam" id="PF00704">
    <property type="entry name" value="Glyco_hydro_18"/>
    <property type="match status" value="1"/>
</dbReference>
<dbReference type="InterPro" id="IPR050314">
    <property type="entry name" value="Glycosyl_Hydrlase_18"/>
</dbReference>
<keyword evidence="4" id="KW-1185">Reference proteome</keyword>
<dbReference type="SUPFAM" id="SSF51445">
    <property type="entry name" value="(Trans)glycosidases"/>
    <property type="match status" value="1"/>
</dbReference>
<dbReference type="InterPro" id="IPR017853">
    <property type="entry name" value="GH"/>
</dbReference>
<organism evidence="3 4">
    <name type="scientific">Cetraspora pellucida</name>
    <dbReference type="NCBI Taxonomy" id="1433469"/>
    <lineage>
        <taxon>Eukaryota</taxon>
        <taxon>Fungi</taxon>
        <taxon>Fungi incertae sedis</taxon>
        <taxon>Mucoromycota</taxon>
        <taxon>Glomeromycotina</taxon>
        <taxon>Glomeromycetes</taxon>
        <taxon>Diversisporales</taxon>
        <taxon>Gigasporaceae</taxon>
        <taxon>Cetraspora</taxon>
    </lineage>
</organism>
<dbReference type="PANTHER" id="PTHR11177:SF317">
    <property type="entry name" value="CHITINASE 12-RELATED"/>
    <property type="match status" value="1"/>
</dbReference>
<dbReference type="GO" id="GO:0006032">
    <property type="term" value="P:chitin catabolic process"/>
    <property type="evidence" value="ECO:0007669"/>
    <property type="project" value="TreeGrafter"/>
</dbReference>
<accession>A0A9N8VMC6</accession>
<evidence type="ECO:0000313" key="4">
    <source>
        <dbReference type="Proteomes" id="UP000789759"/>
    </source>
</evidence>
<dbReference type="Proteomes" id="UP000789759">
    <property type="component" value="Unassembled WGS sequence"/>
</dbReference>
<evidence type="ECO:0000313" key="3">
    <source>
        <dbReference type="EMBL" id="CAG8459869.1"/>
    </source>
</evidence>